<evidence type="ECO:0000256" key="3">
    <source>
        <dbReference type="ARBA" id="ARBA00004477"/>
    </source>
</evidence>
<feature type="transmembrane region" description="Helical" evidence="13">
    <location>
        <begin position="405"/>
        <end position="423"/>
    </location>
</feature>
<dbReference type="PANTHER" id="PTHR10835">
    <property type="entry name" value="SQUALENE MONOOXYGENASE"/>
    <property type="match status" value="1"/>
</dbReference>
<dbReference type="FunFam" id="3.50.50.60:FF:000166">
    <property type="entry name" value="Squalene monooxygenase Erg1"/>
    <property type="match status" value="1"/>
</dbReference>
<evidence type="ECO:0000256" key="7">
    <source>
        <dbReference type="ARBA" id="ARBA00022824"/>
    </source>
</evidence>
<feature type="transmembrane region" description="Helical" evidence="13">
    <location>
        <begin position="435"/>
        <end position="454"/>
    </location>
</feature>
<keyword evidence="16" id="KW-1185">Reference proteome</keyword>
<keyword evidence="5 13" id="KW-0285">Flavoprotein</keyword>
<evidence type="ECO:0000256" key="9">
    <source>
        <dbReference type="ARBA" id="ARBA00022848"/>
    </source>
</evidence>
<evidence type="ECO:0000256" key="6">
    <source>
        <dbReference type="ARBA" id="ARBA00022692"/>
    </source>
</evidence>
<keyword evidence="10 13" id="KW-1133">Transmembrane helix</keyword>
<comment type="similarity">
    <text evidence="4 13">Belongs to the squalene monooxygenase family.</text>
</comment>
<accession>A0AAD5PCN8</accession>
<gene>
    <name evidence="15" type="ORF">BDA99DRAFT_561525</name>
</gene>
<dbReference type="InterPro" id="IPR040125">
    <property type="entry name" value="Squalene_monox"/>
</dbReference>
<sequence>MITPVDEYDLIIVGAGVVGTAAAKAFGSDGRRVLLLERDLSEPDRIVGELLQPGGVNALTALGLEDCIEDIDGIVCNGYGVFREGEVVEIPYPLDEVTGKQTLGKSFHHGKFIQKLRAAATNTKNVTVREATVTTLIRDEDDDRVIGVVAKGGSDEEKHYAPLTIVCDGLFSRFRKEFTEKTPDVRSHFVGFEIKDLELPLPQHGHVILAKPAPVLMYQIGTHETRVLVDVPGQLPSVANGELKTYMQEVVAPGIPESLQKKFIEALETERLRSMPNSFLPPSSNQSIGLIVLGDAMNMRHPLTGGGMTVALNDVVLLKDYLSPESIPSFTESDVVVQQMDAFHWARKRYCTAINVLAMALYRLFAAEDENLAVLQRGCFEYFKCGGVCVNEPVGLLSGLIQRPFVLVYHFFAVAFYAIFCEFKRGGWRQAPMNIIRIFTVLYAACVTIMPYLWSETKS</sequence>
<feature type="domain" description="Squalene epoxidase" evidence="14">
    <location>
        <begin position="161"/>
        <end position="435"/>
    </location>
</feature>
<evidence type="ECO:0000313" key="15">
    <source>
        <dbReference type="EMBL" id="KAI9258089.1"/>
    </source>
</evidence>
<proteinExistence type="inferred from homology"/>
<dbReference type="GO" id="GO:0005789">
    <property type="term" value="C:endoplasmic reticulum membrane"/>
    <property type="evidence" value="ECO:0007669"/>
    <property type="project" value="UniProtKB-SubCell"/>
</dbReference>
<evidence type="ECO:0000256" key="5">
    <source>
        <dbReference type="ARBA" id="ARBA00022630"/>
    </source>
</evidence>
<keyword evidence="11 13" id="KW-0560">Oxidoreductase</keyword>
<dbReference type="GO" id="GO:0006696">
    <property type="term" value="P:ergosterol biosynthetic process"/>
    <property type="evidence" value="ECO:0007669"/>
    <property type="project" value="TreeGrafter"/>
</dbReference>
<evidence type="ECO:0000259" key="14">
    <source>
        <dbReference type="Pfam" id="PF08491"/>
    </source>
</evidence>
<keyword evidence="8 13" id="KW-0274">FAD</keyword>
<dbReference type="SUPFAM" id="SSF51905">
    <property type="entry name" value="FAD/NAD(P)-binding domain"/>
    <property type="match status" value="1"/>
</dbReference>
<organism evidence="15 16">
    <name type="scientific">Phascolomyces articulosus</name>
    <dbReference type="NCBI Taxonomy" id="60185"/>
    <lineage>
        <taxon>Eukaryota</taxon>
        <taxon>Fungi</taxon>
        <taxon>Fungi incertae sedis</taxon>
        <taxon>Mucoromycota</taxon>
        <taxon>Mucoromycotina</taxon>
        <taxon>Mucoromycetes</taxon>
        <taxon>Mucorales</taxon>
        <taxon>Lichtheimiaceae</taxon>
        <taxon>Phascolomyces</taxon>
    </lineage>
</organism>
<dbReference type="Pfam" id="PF08491">
    <property type="entry name" value="SE"/>
    <property type="match status" value="1"/>
</dbReference>
<reference evidence="15" key="2">
    <citation type="submission" date="2023-02" db="EMBL/GenBank/DDBJ databases">
        <authorList>
            <consortium name="DOE Joint Genome Institute"/>
            <person name="Mondo S.J."/>
            <person name="Chang Y."/>
            <person name="Wang Y."/>
            <person name="Ahrendt S."/>
            <person name="Andreopoulos W."/>
            <person name="Barry K."/>
            <person name="Beard J."/>
            <person name="Benny G.L."/>
            <person name="Blankenship S."/>
            <person name="Bonito G."/>
            <person name="Cuomo C."/>
            <person name="Desiro A."/>
            <person name="Gervers K.A."/>
            <person name="Hundley H."/>
            <person name="Kuo A."/>
            <person name="LaButti K."/>
            <person name="Lang B.F."/>
            <person name="Lipzen A."/>
            <person name="O'Donnell K."/>
            <person name="Pangilinan J."/>
            <person name="Reynolds N."/>
            <person name="Sandor L."/>
            <person name="Smith M.W."/>
            <person name="Tsang A."/>
            <person name="Grigoriev I.V."/>
            <person name="Stajich J.E."/>
            <person name="Spatafora J.W."/>
        </authorList>
    </citation>
    <scope>NUCLEOTIDE SEQUENCE</scope>
    <source>
        <strain evidence="15">RSA 2281</strain>
    </source>
</reference>
<evidence type="ECO:0000256" key="1">
    <source>
        <dbReference type="ARBA" id="ARBA00001974"/>
    </source>
</evidence>
<comment type="function">
    <text evidence="13">Catalyzes the stereospecific oxidation of squalene to (S)-2,3-epoxysqualene, and is considered to be a rate-limiting enzyme in steroid biosynthesis.</text>
</comment>
<dbReference type="PRINTS" id="PR00420">
    <property type="entry name" value="RNGMNOXGNASE"/>
</dbReference>
<comment type="cofactor">
    <cofactor evidence="1 13">
        <name>FAD</name>
        <dbReference type="ChEBI" id="CHEBI:57692"/>
    </cofactor>
</comment>
<keyword evidence="9" id="KW-0492">Microsome</keyword>
<dbReference type="InterPro" id="IPR013698">
    <property type="entry name" value="Squalene_epoxidase"/>
</dbReference>
<keyword evidence="12 13" id="KW-0472">Membrane</keyword>
<evidence type="ECO:0000256" key="2">
    <source>
        <dbReference type="ARBA" id="ARBA00004154"/>
    </source>
</evidence>
<comment type="caution">
    <text evidence="15">The sequence shown here is derived from an EMBL/GenBank/DDBJ whole genome shotgun (WGS) entry which is preliminary data.</text>
</comment>
<evidence type="ECO:0000256" key="4">
    <source>
        <dbReference type="ARBA" id="ARBA00008802"/>
    </source>
</evidence>
<dbReference type="Gene3D" id="3.50.50.60">
    <property type="entry name" value="FAD/NAD(P)-binding domain"/>
    <property type="match status" value="1"/>
</dbReference>
<dbReference type="Proteomes" id="UP001209540">
    <property type="component" value="Unassembled WGS sequence"/>
</dbReference>
<dbReference type="EMBL" id="JAIXMP010000019">
    <property type="protein sequence ID" value="KAI9258089.1"/>
    <property type="molecule type" value="Genomic_DNA"/>
</dbReference>
<dbReference type="InterPro" id="IPR036188">
    <property type="entry name" value="FAD/NAD-bd_sf"/>
</dbReference>
<evidence type="ECO:0000256" key="8">
    <source>
        <dbReference type="ARBA" id="ARBA00022827"/>
    </source>
</evidence>
<evidence type="ECO:0000256" key="13">
    <source>
        <dbReference type="RuleBase" id="RU367121"/>
    </source>
</evidence>
<evidence type="ECO:0000256" key="12">
    <source>
        <dbReference type="ARBA" id="ARBA00023136"/>
    </source>
</evidence>
<dbReference type="PANTHER" id="PTHR10835:SF0">
    <property type="entry name" value="SQUALENE MONOOXYGENASE"/>
    <property type="match status" value="1"/>
</dbReference>
<comment type="subcellular location">
    <subcellularLocation>
        <location evidence="3 13">Endoplasmic reticulum membrane</location>
        <topology evidence="3 13">Multi-pass membrane protein</topology>
    </subcellularLocation>
    <subcellularLocation>
        <location evidence="2">Microsome membrane</location>
        <topology evidence="2">Multi-pass membrane protein</topology>
    </subcellularLocation>
</comment>
<evidence type="ECO:0000256" key="11">
    <source>
        <dbReference type="ARBA" id="ARBA00023002"/>
    </source>
</evidence>
<dbReference type="GO" id="GO:0004506">
    <property type="term" value="F:squalene monooxygenase activity"/>
    <property type="evidence" value="ECO:0007669"/>
    <property type="project" value="UniProtKB-UniRule"/>
</dbReference>
<keyword evidence="7 13" id="KW-0256">Endoplasmic reticulum</keyword>
<comment type="catalytic activity">
    <reaction evidence="13">
        <text>squalene + reduced [NADPH--hemoprotein reductase] + O2 = (S)-2,3-epoxysqualene + oxidized [NADPH--hemoprotein reductase] + H2O + H(+)</text>
        <dbReference type="Rhea" id="RHEA:25282"/>
        <dbReference type="Rhea" id="RHEA-COMP:11964"/>
        <dbReference type="Rhea" id="RHEA-COMP:11965"/>
        <dbReference type="ChEBI" id="CHEBI:15377"/>
        <dbReference type="ChEBI" id="CHEBI:15378"/>
        <dbReference type="ChEBI" id="CHEBI:15379"/>
        <dbReference type="ChEBI" id="CHEBI:15440"/>
        <dbReference type="ChEBI" id="CHEBI:15441"/>
        <dbReference type="ChEBI" id="CHEBI:57618"/>
        <dbReference type="ChEBI" id="CHEBI:58210"/>
        <dbReference type="EC" id="1.14.14.17"/>
    </reaction>
</comment>
<reference evidence="15" key="1">
    <citation type="journal article" date="2022" name="IScience">
        <title>Evolution of zygomycete secretomes and the origins of terrestrial fungal ecologies.</title>
        <authorList>
            <person name="Chang Y."/>
            <person name="Wang Y."/>
            <person name="Mondo S."/>
            <person name="Ahrendt S."/>
            <person name="Andreopoulos W."/>
            <person name="Barry K."/>
            <person name="Beard J."/>
            <person name="Benny G.L."/>
            <person name="Blankenship S."/>
            <person name="Bonito G."/>
            <person name="Cuomo C."/>
            <person name="Desiro A."/>
            <person name="Gervers K.A."/>
            <person name="Hundley H."/>
            <person name="Kuo A."/>
            <person name="LaButti K."/>
            <person name="Lang B.F."/>
            <person name="Lipzen A."/>
            <person name="O'Donnell K."/>
            <person name="Pangilinan J."/>
            <person name="Reynolds N."/>
            <person name="Sandor L."/>
            <person name="Smith M.E."/>
            <person name="Tsang A."/>
            <person name="Grigoriev I.V."/>
            <person name="Stajich J.E."/>
            <person name="Spatafora J.W."/>
        </authorList>
    </citation>
    <scope>NUCLEOTIDE SEQUENCE</scope>
    <source>
        <strain evidence="15">RSA 2281</strain>
    </source>
</reference>
<protein>
    <recommendedName>
        <fullName evidence="13">Squalene monooxygenase</fullName>
        <ecNumber evidence="13">1.14.14.17</ecNumber>
    </recommendedName>
</protein>
<name>A0AAD5PCN8_9FUNG</name>
<evidence type="ECO:0000256" key="10">
    <source>
        <dbReference type="ARBA" id="ARBA00022989"/>
    </source>
</evidence>
<evidence type="ECO:0000313" key="16">
    <source>
        <dbReference type="Proteomes" id="UP001209540"/>
    </source>
</evidence>
<keyword evidence="6 13" id="KW-0812">Transmembrane</keyword>
<dbReference type="GO" id="GO:0050660">
    <property type="term" value="F:flavin adenine dinucleotide binding"/>
    <property type="evidence" value="ECO:0007669"/>
    <property type="project" value="UniProtKB-UniRule"/>
</dbReference>
<dbReference type="AlphaFoldDB" id="A0AAD5PCN8"/>
<dbReference type="EC" id="1.14.14.17" evidence="13"/>